<feature type="compositionally biased region" description="Basic and acidic residues" evidence="1">
    <location>
        <begin position="11"/>
        <end position="24"/>
    </location>
</feature>
<dbReference type="EMBL" id="UINC01094989">
    <property type="protein sequence ID" value="SVC50699.1"/>
    <property type="molecule type" value="Genomic_DNA"/>
</dbReference>
<organism evidence="2">
    <name type="scientific">marine metagenome</name>
    <dbReference type="NCBI Taxonomy" id="408172"/>
    <lineage>
        <taxon>unclassified sequences</taxon>
        <taxon>metagenomes</taxon>
        <taxon>ecological metagenomes</taxon>
    </lineage>
</organism>
<dbReference type="AlphaFoldDB" id="A0A382MPF5"/>
<evidence type="ECO:0000313" key="2">
    <source>
        <dbReference type="EMBL" id="SVC50699.1"/>
    </source>
</evidence>
<gene>
    <name evidence="2" type="ORF">METZ01_LOCUS303553</name>
</gene>
<feature type="region of interest" description="Disordered" evidence="1">
    <location>
        <begin position="1"/>
        <end position="24"/>
    </location>
</feature>
<reference evidence="2" key="1">
    <citation type="submission" date="2018-05" db="EMBL/GenBank/DDBJ databases">
        <authorList>
            <person name="Lanie J.A."/>
            <person name="Ng W.-L."/>
            <person name="Kazmierczak K.M."/>
            <person name="Andrzejewski T.M."/>
            <person name="Davidsen T.M."/>
            <person name="Wayne K.J."/>
            <person name="Tettelin H."/>
            <person name="Glass J.I."/>
            <person name="Rusch D."/>
            <person name="Podicherti R."/>
            <person name="Tsui H.-C.T."/>
            <person name="Winkler M.E."/>
        </authorList>
    </citation>
    <scope>NUCLEOTIDE SEQUENCE</scope>
</reference>
<feature type="non-terminal residue" evidence="2">
    <location>
        <position position="24"/>
    </location>
</feature>
<name>A0A382MPF5_9ZZZZ</name>
<proteinExistence type="predicted"/>
<protein>
    <submittedName>
        <fullName evidence="2">Uncharacterized protein</fullName>
    </submittedName>
</protein>
<accession>A0A382MPF5</accession>
<evidence type="ECO:0000256" key="1">
    <source>
        <dbReference type="SAM" id="MobiDB-lite"/>
    </source>
</evidence>
<sequence length="24" mass="2882">MAETPAKVTARRRESQAERFDRIY</sequence>